<organism evidence="2 3">
    <name type="scientific">Panagrolaimus superbus</name>
    <dbReference type="NCBI Taxonomy" id="310955"/>
    <lineage>
        <taxon>Eukaryota</taxon>
        <taxon>Metazoa</taxon>
        <taxon>Ecdysozoa</taxon>
        <taxon>Nematoda</taxon>
        <taxon>Chromadorea</taxon>
        <taxon>Rhabditida</taxon>
        <taxon>Tylenchina</taxon>
        <taxon>Panagrolaimomorpha</taxon>
        <taxon>Panagrolaimoidea</taxon>
        <taxon>Panagrolaimidae</taxon>
        <taxon>Panagrolaimus</taxon>
    </lineage>
</organism>
<dbReference type="WBParaSite" id="PSU_v2.g1414.t1">
    <property type="protein sequence ID" value="PSU_v2.g1414.t1"/>
    <property type="gene ID" value="PSU_v2.g1414"/>
</dbReference>
<evidence type="ECO:0000313" key="3">
    <source>
        <dbReference type="WBParaSite" id="PSU_v2.g1414.t1"/>
    </source>
</evidence>
<feature type="compositionally biased region" description="Basic residues" evidence="1">
    <location>
        <begin position="162"/>
        <end position="172"/>
    </location>
</feature>
<name>A0A914Y3X8_9BILA</name>
<sequence length="183" mass="20080">MALSQKKVDESGENLETGIQGSDVNVEMVENGSANGGDAPSSKNDKNDNEVEASQPGFGSENEKQPKSNNNIPRQSSESEKQKLAEKQKSANEQSSTPLISDNYESLKEKEEAKKAAILGETKNVQETPPAPPPPIPVSPSNPAPEKEEEKESESDKESSRKKSNKKKKKKVSFFYRVPKMFD</sequence>
<feature type="compositionally biased region" description="Polar residues" evidence="1">
    <location>
        <begin position="91"/>
        <end position="104"/>
    </location>
</feature>
<dbReference type="AlphaFoldDB" id="A0A914Y3X8"/>
<feature type="compositionally biased region" description="Basic and acidic residues" evidence="1">
    <location>
        <begin position="77"/>
        <end position="90"/>
    </location>
</feature>
<accession>A0A914Y3X8</accession>
<feature type="compositionally biased region" description="Basic and acidic residues" evidence="1">
    <location>
        <begin position="105"/>
        <end position="115"/>
    </location>
</feature>
<feature type="region of interest" description="Disordered" evidence="1">
    <location>
        <begin position="1"/>
        <end position="183"/>
    </location>
</feature>
<feature type="compositionally biased region" description="Polar residues" evidence="1">
    <location>
        <begin position="67"/>
        <end position="76"/>
    </location>
</feature>
<evidence type="ECO:0000256" key="1">
    <source>
        <dbReference type="SAM" id="MobiDB-lite"/>
    </source>
</evidence>
<dbReference type="Proteomes" id="UP000887577">
    <property type="component" value="Unplaced"/>
</dbReference>
<reference evidence="3" key="1">
    <citation type="submission" date="2022-11" db="UniProtKB">
        <authorList>
            <consortium name="WormBaseParasite"/>
        </authorList>
    </citation>
    <scope>IDENTIFICATION</scope>
</reference>
<feature type="compositionally biased region" description="Pro residues" evidence="1">
    <location>
        <begin position="129"/>
        <end position="143"/>
    </location>
</feature>
<protein>
    <submittedName>
        <fullName evidence="3">Uncharacterized protein</fullName>
    </submittedName>
</protein>
<keyword evidence="2" id="KW-1185">Reference proteome</keyword>
<evidence type="ECO:0000313" key="2">
    <source>
        <dbReference type="Proteomes" id="UP000887577"/>
    </source>
</evidence>
<proteinExistence type="predicted"/>
<feature type="compositionally biased region" description="Basic and acidic residues" evidence="1">
    <location>
        <begin position="145"/>
        <end position="161"/>
    </location>
</feature>
<feature type="compositionally biased region" description="Basic and acidic residues" evidence="1">
    <location>
        <begin position="1"/>
        <end position="10"/>
    </location>
</feature>